<sequence>MTDLFPDPLSSGRRNSTPDRERVLQEATAALPVLLQDIHGCTPVPVPEGRRQAPDDVLFAFQDREGSPFTLRLDAVPLPRGEVGRVHVNSFSQNHVVQLAQDMRADDVGMSLAYEAGELFQVREDTAAGLSARRDSFFHSLDRSRDARLSLDDAGRIGELNWLAHISHLPDASPELRRAARDGFSNRLDALALREDSPGWNRASFPGWERIANGHALSARAHAMYRELGGPLRTLPERDAAALRAFREGREQTPGRLPGSPTSSAVLLDPTGSRPGKRDLAELARRSGEVRSGRSDQTVEALRRNAASLPEGSYPRVSLMIGGGAALAGRSPDQLVVDGRGRWHVDPIMGIVQSAEQVRHLPKSGLGDPAAFVGPNDRVPLDAIRLWENEAAVKGPVIDGHAALSVDDRGRLLATIAPTGDRDGPVTVEVKGAPVVATGVPPEIIPGASRDLPTFPESARIVADEISRGGDRESLAAAERLRRLPDTPGSVREVLDAAERFGVDPDPDGDPGQAVQTLKALDTWNRAAQAAPGRLLIGDDVGDGDYDPSVTDEWLIGGAGGAAIANAEIILEANPNARVTMVGGRAPWVLSNDAQYLELRQKHDREHGGDGRLSVHDARLGAVEMSHAPDGSPRFHAAGHTGGAYVACLGRVSRAPKVLDPVQDWCRENGGEVAGRLVTNDTGQYLGYELEYRTEEREMKALVTGASSRMLPTDVFSPAQQREVNLMGEVEAPAESGNVAAGFMATAIQGANLKQSRHQADGPPQPDPSPSARRVPGNGKRPSIERE</sequence>
<evidence type="ECO:0000313" key="2">
    <source>
        <dbReference type="EMBL" id="SHJ08739.1"/>
    </source>
</evidence>
<organism evidence="2 3">
    <name type="scientific">Nocardiopsis flavescens</name>
    <dbReference type="NCBI Taxonomy" id="758803"/>
    <lineage>
        <taxon>Bacteria</taxon>
        <taxon>Bacillati</taxon>
        <taxon>Actinomycetota</taxon>
        <taxon>Actinomycetes</taxon>
        <taxon>Streptosporangiales</taxon>
        <taxon>Nocardiopsidaceae</taxon>
        <taxon>Nocardiopsis</taxon>
    </lineage>
</organism>
<dbReference type="EMBL" id="FQZK01000003">
    <property type="protein sequence ID" value="SHJ08739.1"/>
    <property type="molecule type" value="Genomic_DNA"/>
</dbReference>
<dbReference type="AlphaFoldDB" id="A0A1M6GFN0"/>
<dbReference type="STRING" id="758803.SAMN05421803_103396"/>
<feature type="region of interest" description="Disordered" evidence="1">
    <location>
        <begin position="750"/>
        <end position="787"/>
    </location>
</feature>
<name>A0A1M6GFN0_9ACTN</name>
<keyword evidence="3" id="KW-1185">Reference proteome</keyword>
<reference evidence="2 3" key="1">
    <citation type="submission" date="2016-11" db="EMBL/GenBank/DDBJ databases">
        <authorList>
            <person name="Jaros S."/>
            <person name="Januszkiewicz K."/>
            <person name="Wedrychowicz H."/>
        </authorList>
    </citation>
    <scope>NUCLEOTIDE SEQUENCE [LARGE SCALE GENOMIC DNA]</scope>
    <source>
        <strain evidence="2 3">CGMCC 4.5723</strain>
    </source>
</reference>
<protein>
    <submittedName>
        <fullName evidence="2">Uncharacterized protein</fullName>
    </submittedName>
</protein>
<accession>A0A1M6GFN0</accession>
<evidence type="ECO:0000256" key="1">
    <source>
        <dbReference type="SAM" id="MobiDB-lite"/>
    </source>
</evidence>
<feature type="region of interest" description="Disordered" evidence="1">
    <location>
        <begin position="249"/>
        <end position="279"/>
    </location>
</feature>
<dbReference type="Proteomes" id="UP000184452">
    <property type="component" value="Unassembled WGS sequence"/>
</dbReference>
<gene>
    <name evidence="2" type="ORF">SAMN05421803_103396</name>
</gene>
<evidence type="ECO:0000313" key="3">
    <source>
        <dbReference type="Proteomes" id="UP000184452"/>
    </source>
</evidence>
<proteinExistence type="predicted"/>